<accession>A0A4V3XI67</accession>
<evidence type="ECO:0000313" key="2">
    <source>
        <dbReference type="Proteomes" id="UP000308730"/>
    </source>
</evidence>
<dbReference type="OrthoDB" id="2921488at2759"/>
<dbReference type="EMBL" id="SGPM01000225">
    <property type="protein sequence ID" value="THH27783.1"/>
    <property type="molecule type" value="Genomic_DNA"/>
</dbReference>
<reference evidence="1 2" key="1">
    <citation type="submission" date="2019-02" db="EMBL/GenBank/DDBJ databases">
        <title>Genome sequencing of the rare red list fungi Antrodiella citrinella (Flaviporus citrinellus).</title>
        <authorList>
            <person name="Buettner E."/>
            <person name="Kellner H."/>
        </authorList>
    </citation>
    <scope>NUCLEOTIDE SEQUENCE [LARGE SCALE GENOMIC DNA]</scope>
    <source>
        <strain evidence="1 2">DSM 108506</strain>
    </source>
</reference>
<keyword evidence="2" id="KW-1185">Reference proteome</keyword>
<evidence type="ECO:0000313" key="1">
    <source>
        <dbReference type="EMBL" id="THH27783.1"/>
    </source>
</evidence>
<dbReference type="Proteomes" id="UP000308730">
    <property type="component" value="Unassembled WGS sequence"/>
</dbReference>
<dbReference type="AlphaFoldDB" id="A0A4V3XI67"/>
<gene>
    <name evidence="1" type="ORF">EUX98_g6406</name>
</gene>
<organism evidence="1 2">
    <name type="scientific">Antrodiella citrinella</name>
    <dbReference type="NCBI Taxonomy" id="2447956"/>
    <lineage>
        <taxon>Eukaryota</taxon>
        <taxon>Fungi</taxon>
        <taxon>Dikarya</taxon>
        <taxon>Basidiomycota</taxon>
        <taxon>Agaricomycotina</taxon>
        <taxon>Agaricomycetes</taxon>
        <taxon>Polyporales</taxon>
        <taxon>Steccherinaceae</taxon>
        <taxon>Antrodiella</taxon>
    </lineage>
</organism>
<comment type="caution">
    <text evidence="1">The sequence shown here is derived from an EMBL/GenBank/DDBJ whole genome shotgun (WGS) entry which is preliminary data.</text>
</comment>
<protein>
    <recommendedName>
        <fullName evidence="3">F-box domain-containing protein</fullName>
    </recommendedName>
</protein>
<evidence type="ECO:0008006" key="3">
    <source>
        <dbReference type="Google" id="ProtNLM"/>
    </source>
</evidence>
<sequence length="361" mass="39868">MQRPQSSISIYRRVPYELYDAIFTHVVDKRSLAACTLISRDSLVTAQQHLFRSITINHRNSAEFLGFVRSTSHRSLARHIEELKLNGSHTTFSTSYFSTVLADLPSLRRLELMCVVLETTTASTIANPSSRSPPSFKLEELFLNEYVLSLFCDIGTLTLDVATVVEHFGVRVTEQEQDLRFRTSKALLDELSVGTLIVQSGGGSTLWLISRSNMRIQGSTLTTIGPRNSLIAHRILEVFGPKLRDLSLTVGRVSPGLDISQCKALSRLRIQQATGQDPTFKNDSEGSDILRHISALPASLSHFTLDLRVSVTAGYVHKEVSHGWAALDAALVSVAKKGVHVVCMIAMPEWLPLSLKSGIVQ</sequence>
<name>A0A4V3XI67_9APHY</name>
<proteinExistence type="predicted"/>